<dbReference type="GO" id="GO:0006310">
    <property type="term" value="P:DNA recombination"/>
    <property type="evidence" value="ECO:0007669"/>
    <property type="project" value="UniProtKB-KW"/>
</dbReference>
<comment type="caution">
    <text evidence="4">The sequence shown here is derived from an EMBL/GenBank/DDBJ whole genome shotgun (WGS) entry which is preliminary data.</text>
</comment>
<name>A0ABD5WR67_9EURY</name>
<protein>
    <submittedName>
        <fullName evidence="4">Site-specific integrase</fullName>
    </submittedName>
</protein>
<dbReference type="Pfam" id="PF00589">
    <property type="entry name" value="Phage_integrase"/>
    <property type="match status" value="1"/>
</dbReference>
<feature type="domain" description="Tyr recombinase" evidence="3">
    <location>
        <begin position="135"/>
        <end position="313"/>
    </location>
</feature>
<dbReference type="InterPro" id="IPR013762">
    <property type="entry name" value="Integrase-like_cat_sf"/>
</dbReference>
<dbReference type="InterPro" id="IPR002104">
    <property type="entry name" value="Integrase_catalytic"/>
</dbReference>
<dbReference type="GeneID" id="79270036"/>
<evidence type="ECO:0000313" key="5">
    <source>
        <dbReference type="Proteomes" id="UP001596388"/>
    </source>
</evidence>
<gene>
    <name evidence="4" type="ORF">ACFQKD_02085</name>
</gene>
<dbReference type="InterPro" id="IPR050090">
    <property type="entry name" value="Tyrosine_recombinase_XerCD"/>
</dbReference>
<dbReference type="InterPro" id="IPR011010">
    <property type="entry name" value="DNA_brk_join_enz"/>
</dbReference>
<sequence length="413" mass="46328">MSRDHAEYIETLRDRVEEERGDEIAEADAERILEFSDQLYLLKSSYSDARHEKLLRHIVRIAEHVGGVAEALEDRDAAEEIVRWINRTYDNEETNRDYRVGFRVFAQKVTDGDDVPDSVDWVPATTSSNYDPAPKPSEMLHWEEHVQPMLEECQNVRDRAMIALQWDAGLRGGEFKSLTYGDVTDHTHGLQVTVDGKQGRRTVTLIPSVPYVTRWLADHPTSEPDDPLWCSLHRPFVKPTDRALTSAIASVAERAGVERPVTLTNFRKSSASYLASQGMSQAHLEHHHGWVTGSTAAARYIAVFADAADNELARIHGRDVSETEPDPVGPVECPRCGEDTPREREFCLHCSQALDPTANEQLETLTRALEDRAVAEGDSRLLDAAREARERPASALADDSVQTFLTSESESED</sequence>
<feature type="region of interest" description="Disordered" evidence="2">
    <location>
        <begin position="390"/>
        <end position="413"/>
    </location>
</feature>
<proteinExistence type="predicted"/>
<evidence type="ECO:0000259" key="3">
    <source>
        <dbReference type="PROSITE" id="PS51898"/>
    </source>
</evidence>
<accession>A0ABD5WR67</accession>
<organism evidence="4 5">
    <name type="scientific">Halobaculum marinum</name>
    <dbReference type="NCBI Taxonomy" id="3031996"/>
    <lineage>
        <taxon>Archaea</taxon>
        <taxon>Methanobacteriati</taxon>
        <taxon>Methanobacteriota</taxon>
        <taxon>Stenosarchaea group</taxon>
        <taxon>Halobacteria</taxon>
        <taxon>Halobacteriales</taxon>
        <taxon>Haloferacaceae</taxon>
        <taxon>Halobaculum</taxon>
    </lineage>
</organism>
<dbReference type="RefSeq" id="WP_276236434.1">
    <property type="nucleotide sequence ID" value="NZ_CP119989.1"/>
</dbReference>
<evidence type="ECO:0000256" key="2">
    <source>
        <dbReference type="SAM" id="MobiDB-lite"/>
    </source>
</evidence>
<dbReference type="PANTHER" id="PTHR30349:SF87">
    <property type="entry name" value="TRANSPOSASE A"/>
    <property type="match status" value="1"/>
</dbReference>
<dbReference type="PROSITE" id="PS51898">
    <property type="entry name" value="TYR_RECOMBINASE"/>
    <property type="match status" value="1"/>
</dbReference>
<dbReference type="AlphaFoldDB" id="A0ABD5WR67"/>
<dbReference type="SUPFAM" id="SSF56349">
    <property type="entry name" value="DNA breaking-rejoining enzymes"/>
    <property type="match status" value="1"/>
</dbReference>
<dbReference type="CDD" id="cd00397">
    <property type="entry name" value="DNA_BRE_C"/>
    <property type="match status" value="1"/>
</dbReference>
<reference evidence="4 5" key="1">
    <citation type="journal article" date="2019" name="Int. J. Syst. Evol. Microbiol.">
        <title>The Global Catalogue of Microorganisms (GCM) 10K type strain sequencing project: providing services to taxonomists for standard genome sequencing and annotation.</title>
        <authorList>
            <consortium name="The Broad Institute Genomics Platform"/>
            <consortium name="The Broad Institute Genome Sequencing Center for Infectious Disease"/>
            <person name="Wu L."/>
            <person name="Ma J."/>
        </authorList>
    </citation>
    <scope>NUCLEOTIDE SEQUENCE [LARGE SCALE GENOMIC DNA]</scope>
    <source>
        <strain evidence="4 5">DT55</strain>
    </source>
</reference>
<evidence type="ECO:0000313" key="4">
    <source>
        <dbReference type="EMBL" id="MFC7096080.1"/>
    </source>
</evidence>
<keyword evidence="1" id="KW-0233">DNA recombination</keyword>
<dbReference type="Gene3D" id="1.10.443.10">
    <property type="entry name" value="Intergrase catalytic core"/>
    <property type="match status" value="1"/>
</dbReference>
<dbReference type="EMBL" id="JBHTAG010000002">
    <property type="protein sequence ID" value="MFC7096080.1"/>
    <property type="molecule type" value="Genomic_DNA"/>
</dbReference>
<dbReference type="PANTHER" id="PTHR30349">
    <property type="entry name" value="PHAGE INTEGRASE-RELATED"/>
    <property type="match status" value="1"/>
</dbReference>
<keyword evidence="5" id="KW-1185">Reference proteome</keyword>
<feature type="compositionally biased region" description="Polar residues" evidence="2">
    <location>
        <begin position="400"/>
        <end position="413"/>
    </location>
</feature>
<dbReference type="Proteomes" id="UP001596388">
    <property type="component" value="Unassembled WGS sequence"/>
</dbReference>
<evidence type="ECO:0000256" key="1">
    <source>
        <dbReference type="ARBA" id="ARBA00023172"/>
    </source>
</evidence>